<sequence>MSVSSKLFVQAKGCCNLSGHLLNVSTARRCEAETEKTINLFTSCALCVCGFRAGQQNELEAYKSQQQHQHQQRNAHHVTTPSSTQKRLRSSSNDHELLKLPSDTS</sequence>
<accession>A0A7S1UPH9</accession>
<reference evidence="2" key="1">
    <citation type="submission" date="2021-01" db="EMBL/GenBank/DDBJ databases">
        <authorList>
            <person name="Corre E."/>
            <person name="Pelletier E."/>
            <person name="Niang G."/>
            <person name="Scheremetjew M."/>
            <person name="Finn R."/>
            <person name="Kale V."/>
            <person name="Holt S."/>
            <person name="Cochrane G."/>
            <person name="Meng A."/>
            <person name="Brown T."/>
            <person name="Cohen L."/>
        </authorList>
    </citation>
    <scope>NUCLEOTIDE SEQUENCE</scope>
    <source>
        <strain evidence="2">CCMP 410</strain>
    </source>
</reference>
<evidence type="ECO:0000313" key="2">
    <source>
        <dbReference type="EMBL" id="CAD9274624.1"/>
    </source>
</evidence>
<organism evidence="2">
    <name type="scientific">Grammatophora oceanica</name>
    <dbReference type="NCBI Taxonomy" id="210454"/>
    <lineage>
        <taxon>Eukaryota</taxon>
        <taxon>Sar</taxon>
        <taxon>Stramenopiles</taxon>
        <taxon>Ochrophyta</taxon>
        <taxon>Bacillariophyta</taxon>
        <taxon>Fragilariophyceae</taxon>
        <taxon>Fragilariophycidae</taxon>
        <taxon>Rhabdonematales</taxon>
        <taxon>Grammatophoraceae</taxon>
        <taxon>Grammatophora</taxon>
    </lineage>
</organism>
<gene>
    <name evidence="2" type="ORF">GOCE00092_LOCUS3532</name>
</gene>
<name>A0A7S1UPH9_9STRA</name>
<feature type="region of interest" description="Disordered" evidence="1">
    <location>
        <begin position="61"/>
        <end position="105"/>
    </location>
</feature>
<evidence type="ECO:0000256" key="1">
    <source>
        <dbReference type="SAM" id="MobiDB-lite"/>
    </source>
</evidence>
<dbReference type="AlphaFoldDB" id="A0A7S1UPH9"/>
<proteinExistence type="predicted"/>
<dbReference type="EMBL" id="HBGK01006755">
    <property type="protein sequence ID" value="CAD9274624.1"/>
    <property type="molecule type" value="Transcribed_RNA"/>
</dbReference>
<protein>
    <submittedName>
        <fullName evidence="2">Uncharacterized protein</fullName>
    </submittedName>
</protein>